<sequence length="272" mass="30062">MLERASSVPLSTARLAERRRLRRRRGLIAFIILLLLLLGAAIYGLWQSSVRVSTVLVYGEDQSLVTYAKTAMQGSYFGIIPRDSTFFFPASKIRAAILADHSGIAAVSIFRNGFTSISIKPDNRVSIARWCGLAPTPDVEEYCYVFDANGYIFAATATTTQTINTFILYAPLVGDTLEPLRASIAHAGRIPSVFDFARQLDTQGSPVTRVVIRGDEVDDYLASGTRITYVLGHENTAFTALVSARENMNLADDSLDYVDLRFDGKVYLKKKQ</sequence>
<gene>
    <name evidence="2" type="ORF">A2118_00145</name>
</gene>
<name>A0A1F6BS83_9BACT</name>
<protein>
    <recommendedName>
        <fullName evidence="4">POTRA domain-containing protein</fullName>
    </recommendedName>
</protein>
<keyword evidence="1" id="KW-0812">Transmembrane</keyword>
<proteinExistence type="predicted"/>
<evidence type="ECO:0000256" key="1">
    <source>
        <dbReference type="SAM" id="Phobius"/>
    </source>
</evidence>
<evidence type="ECO:0008006" key="4">
    <source>
        <dbReference type="Google" id="ProtNLM"/>
    </source>
</evidence>
<comment type="caution">
    <text evidence="2">The sequence shown here is derived from an EMBL/GenBank/DDBJ whole genome shotgun (WGS) entry which is preliminary data.</text>
</comment>
<dbReference type="STRING" id="1798474.A2118_00145"/>
<organism evidence="2 3">
    <name type="scientific">Candidatus Kaiserbacteria bacterium GWA2_50_9</name>
    <dbReference type="NCBI Taxonomy" id="1798474"/>
    <lineage>
        <taxon>Bacteria</taxon>
        <taxon>Candidatus Kaiseribacteriota</taxon>
    </lineage>
</organism>
<feature type="transmembrane region" description="Helical" evidence="1">
    <location>
        <begin position="27"/>
        <end position="46"/>
    </location>
</feature>
<dbReference type="AlphaFoldDB" id="A0A1F6BS83"/>
<keyword evidence="1" id="KW-1133">Transmembrane helix</keyword>
<dbReference type="Proteomes" id="UP000179014">
    <property type="component" value="Unassembled WGS sequence"/>
</dbReference>
<evidence type="ECO:0000313" key="2">
    <source>
        <dbReference type="EMBL" id="OGG39819.1"/>
    </source>
</evidence>
<reference evidence="2 3" key="1">
    <citation type="journal article" date="2016" name="Nat. Commun.">
        <title>Thousands of microbial genomes shed light on interconnected biogeochemical processes in an aquifer system.</title>
        <authorList>
            <person name="Anantharaman K."/>
            <person name="Brown C.T."/>
            <person name="Hug L.A."/>
            <person name="Sharon I."/>
            <person name="Castelle C.J."/>
            <person name="Probst A.J."/>
            <person name="Thomas B.C."/>
            <person name="Singh A."/>
            <person name="Wilkins M.J."/>
            <person name="Karaoz U."/>
            <person name="Brodie E.L."/>
            <person name="Williams K.H."/>
            <person name="Hubbard S.S."/>
            <person name="Banfield J.F."/>
        </authorList>
    </citation>
    <scope>NUCLEOTIDE SEQUENCE [LARGE SCALE GENOMIC DNA]</scope>
</reference>
<accession>A0A1F6BS83</accession>
<keyword evidence="1" id="KW-0472">Membrane</keyword>
<dbReference type="EMBL" id="MFKN01000040">
    <property type="protein sequence ID" value="OGG39819.1"/>
    <property type="molecule type" value="Genomic_DNA"/>
</dbReference>
<evidence type="ECO:0000313" key="3">
    <source>
        <dbReference type="Proteomes" id="UP000179014"/>
    </source>
</evidence>